<dbReference type="Proteomes" id="UP000002035">
    <property type="component" value="Unassembled WGS sequence"/>
</dbReference>
<dbReference type="InterPro" id="IPR050281">
    <property type="entry name" value="Flavin_monoamine_oxidase"/>
</dbReference>
<organism evidence="7 8">
    <name type="scientific">Arthroderma otae (strain ATCC MYA-4605 / CBS 113480)</name>
    <name type="common">Microsporum canis</name>
    <dbReference type="NCBI Taxonomy" id="554155"/>
    <lineage>
        <taxon>Eukaryota</taxon>
        <taxon>Fungi</taxon>
        <taxon>Dikarya</taxon>
        <taxon>Ascomycota</taxon>
        <taxon>Pezizomycotina</taxon>
        <taxon>Eurotiomycetes</taxon>
        <taxon>Eurotiomycetidae</taxon>
        <taxon>Onygenales</taxon>
        <taxon>Arthrodermataceae</taxon>
        <taxon>Microsporum</taxon>
    </lineage>
</organism>
<dbReference type="OrthoDB" id="7777654at2759"/>
<dbReference type="PANTHER" id="PTHR10742:SF313">
    <property type="entry name" value="AMINE OXIDASE"/>
    <property type="match status" value="1"/>
</dbReference>
<evidence type="ECO:0000259" key="6">
    <source>
        <dbReference type="Pfam" id="PF01593"/>
    </source>
</evidence>
<dbReference type="InterPro" id="IPR002937">
    <property type="entry name" value="Amino_oxidase"/>
</dbReference>
<proteinExistence type="inferred from homology"/>
<dbReference type="InterPro" id="IPR001613">
    <property type="entry name" value="Flavin_amine_oxidase"/>
</dbReference>
<evidence type="ECO:0000256" key="1">
    <source>
        <dbReference type="ARBA" id="ARBA00001974"/>
    </source>
</evidence>
<dbReference type="PRINTS" id="PR00757">
    <property type="entry name" value="AMINEOXDASEF"/>
</dbReference>
<dbReference type="OMA" id="LFVYDQR"/>
<evidence type="ECO:0000256" key="3">
    <source>
        <dbReference type="PIRSR" id="PIRSR601613-1"/>
    </source>
</evidence>
<dbReference type="InterPro" id="IPR036188">
    <property type="entry name" value="FAD/NAD-bd_sf"/>
</dbReference>
<name>C5FK92_ARTOC</name>
<keyword evidence="4" id="KW-0285">Flavoprotein</keyword>
<reference evidence="8" key="1">
    <citation type="journal article" date="2012" name="MBio">
        <title>Comparative genome analysis of Trichophyton rubrum and related dermatophytes reveals candidate genes involved in infection.</title>
        <authorList>
            <person name="Martinez D.A."/>
            <person name="Oliver B.G."/>
            <person name="Graeser Y."/>
            <person name="Goldberg J.M."/>
            <person name="Li W."/>
            <person name="Martinez-Rossi N.M."/>
            <person name="Monod M."/>
            <person name="Shelest E."/>
            <person name="Barton R.C."/>
            <person name="Birch E."/>
            <person name="Brakhage A.A."/>
            <person name="Chen Z."/>
            <person name="Gurr S.J."/>
            <person name="Heiman D."/>
            <person name="Heitman J."/>
            <person name="Kosti I."/>
            <person name="Rossi A."/>
            <person name="Saif S."/>
            <person name="Samalova M."/>
            <person name="Saunders C.W."/>
            <person name="Shea T."/>
            <person name="Summerbell R.C."/>
            <person name="Xu J."/>
            <person name="Young S."/>
            <person name="Zeng Q."/>
            <person name="Birren B.W."/>
            <person name="Cuomo C.A."/>
            <person name="White T.C."/>
        </authorList>
    </citation>
    <scope>NUCLEOTIDE SEQUENCE [LARGE SCALE GENOMIC DNA]</scope>
    <source>
        <strain evidence="8">ATCC MYA-4605 / CBS 113480</strain>
    </source>
</reference>
<keyword evidence="5" id="KW-0732">Signal</keyword>
<gene>
    <name evidence="7" type="ORF">MCYG_02933</name>
</gene>
<dbReference type="Pfam" id="PF01593">
    <property type="entry name" value="Amino_oxidase"/>
    <property type="match status" value="1"/>
</dbReference>
<dbReference type="PANTHER" id="PTHR10742">
    <property type="entry name" value="FLAVIN MONOAMINE OXIDASE"/>
    <property type="match status" value="1"/>
</dbReference>
<dbReference type="EC" id="1.4.3.-" evidence="4"/>
<feature type="binding site" evidence="3">
    <location>
        <position position="258"/>
    </location>
    <ligand>
        <name>FAD</name>
        <dbReference type="ChEBI" id="CHEBI:57692"/>
    </ligand>
</feature>
<feature type="binding site" evidence="3">
    <location>
        <position position="41"/>
    </location>
    <ligand>
        <name>FAD</name>
        <dbReference type="ChEBI" id="CHEBI:57692"/>
    </ligand>
</feature>
<dbReference type="RefSeq" id="XP_002847427.1">
    <property type="nucleotide sequence ID" value="XM_002847381.1"/>
</dbReference>
<dbReference type="SUPFAM" id="SSF51905">
    <property type="entry name" value="FAD/NAD(P)-binding domain"/>
    <property type="match status" value="1"/>
</dbReference>
<feature type="domain" description="Amine oxidase" evidence="6">
    <location>
        <begin position="41"/>
        <end position="469"/>
    </location>
</feature>
<comment type="cofactor">
    <cofactor evidence="1 4">
        <name>FAD</name>
        <dbReference type="ChEBI" id="CHEBI:57692"/>
    </cofactor>
</comment>
<dbReference type="eggNOG" id="KOG0029">
    <property type="taxonomic scope" value="Eukaryota"/>
</dbReference>
<keyword evidence="4" id="KW-0274">FAD</keyword>
<feature type="chain" id="PRO_5002949526" description="Amine oxidase" evidence="5">
    <location>
        <begin position="20"/>
        <end position="517"/>
    </location>
</feature>
<dbReference type="GO" id="GO:0006598">
    <property type="term" value="P:polyamine catabolic process"/>
    <property type="evidence" value="ECO:0007669"/>
    <property type="project" value="TreeGrafter"/>
</dbReference>
<dbReference type="AlphaFoldDB" id="C5FK92"/>
<sequence>MKGKLVFLATCLGFSAIHGRIIPEENACRKTKVAILGAGVTGITAAQTLANQSMTDFLIIEYQDRIGGRLHEVNFGRKKDGSPYVVEAGANWVEGLGGSGKPENPIYTLAKKYDIRALKTDYENKTTYDKTGKKDFSSVIANAAAAMQKVVVQAGSLLKENVQDKTLRAALRFVDWNPAPNNAHAQFADWFSSDFESSFTPEENSAIFSSVADNATFSHFSDDNLFVYDQRGYSTIIRGEAATFLRPNDPRLLLNTVVTVVNYTHDGVTVLTNDGACIEADYAVSTFSLGVLQRDAVQFYPPFPSWKKSAIASFEIGTYTKIFLQFDRAFWPNSQYLMWADPHERGYYPLFQPLDLPGVLPGSGILMGTVVNRQARRVESQTNQETQKEIMKVLRTMYGNDIPDPIAIYYPRWNQEPWSYGSYSNWPPSTSLQVHQNLRANVGRLFFAGEATSQEFYGYLHGAYYEGRAVGEMLARCIEGPANCTDQNGQPRYQVLTGVTPFDLYNEKHGWSVDTTS</sequence>
<dbReference type="SUPFAM" id="SSF54373">
    <property type="entry name" value="FAD-linked reductases, C-terminal domain"/>
    <property type="match status" value="1"/>
</dbReference>
<dbReference type="GO" id="GO:0016491">
    <property type="term" value="F:oxidoreductase activity"/>
    <property type="evidence" value="ECO:0007669"/>
    <property type="project" value="UniProtKB-KW"/>
</dbReference>
<dbReference type="Gene3D" id="3.50.50.60">
    <property type="entry name" value="FAD/NAD(P)-binding domain"/>
    <property type="match status" value="1"/>
</dbReference>
<dbReference type="VEuPathDB" id="FungiDB:MCYG_02933"/>
<feature type="signal peptide" evidence="5">
    <location>
        <begin position="1"/>
        <end position="19"/>
    </location>
</feature>
<evidence type="ECO:0000256" key="4">
    <source>
        <dbReference type="RuleBase" id="RU362067"/>
    </source>
</evidence>
<protein>
    <recommendedName>
        <fullName evidence="4">Amine oxidase</fullName>
        <ecNumber evidence="4">1.4.3.-</ecNumber>
    </recommendedName>
</protein>
<dbReference type="STRING" id="554155.C5FK92"/>
<accession>C5FK92</accession>
<dbReference type="Gene3D" id="3.90.660.10">
    <property type="match status" value="1"/>
</dbReference>
<dbReference type="GeneID" id="9224873"/>
<keyword evidence="8" id="KW-1185">Reference proteome</keyword>
<comment type="similarity">
    <text evidence="4">Belongs to the flavin monoamine oxidase family.</text>
</comment>
<evidence type="ECO:0000313" key="7">
    <source>
        <dbReference type="EMBL" id="EEQ30114.1"/>
    </source>
</evidence>
<evidence type="ECO:0000256" key="5">
    <source>
        <dbReference type="SAM" id="SignalP"/>
    </source>
</evidence>
<keyword evidence="2 4" id="KW-0560">Oxidoreductase</keyword>
<evidence type="ECO:0000256" key="2">
    <source>
        <dbReference type="ARBA" id="ARBA00023002"/>
    </source>
</evidence>
<dbReference type="HOGENOM" id="CLU_004498_6_0_1"/>
<evidence type="ECO:0000313" key="8">
    <source>
        <dbReference type="Proteomes" id="UP000002035"/>
    </source>
</evidence>
<dbReference type="EMBL" id="DS995703">
    <property type="protein sequence ID" value="EEQ30114.1"/>
    <property type="molecule type" value="Genomic_DNA"/>
</dbReference>